<dbReference type="RefSeq" id="XP_013929136.1">
    <property type="nucleotide sequence ID" value="XM_014073661.1"/>
</dbReference>
<dbReference type="GeneID" id="106554914"/>
<protein>
    <submittedName>
        <fullName evidence="2">Uncharacterized protein LOC106554914 isoform X2</fullName>
    </submittedName>
</protein>
<dbReference type="Proteomes" id="UP000504617">
    <property type="component" value="Unplaced"/>
</dbReference>
<sequence length="263" mass="29745">MEALQEQAVATLEPPPMTSAFMTSFHSKHYSQIWEKLYRNPELYQGQQTNDNNNNLMVAIDGKSMENVNFREGSAFSGKRKHGSELTVSELLSLDEDLEAPNKDNSMRKGGYLSVLYLRHLRIRELQRICLGILNYFRSIERTLTISTSGLASCSGHLISTAEDASWVNAAKGGTGAFGGLSSHSYMHYTPADYKVQSVQFMEFAEVENHDDFYTVEEAYIHTQDQRGAFVMYDVALQDLKETEKQLLLVASQYIEVEKESRA</sequence>
<dbReference type="InterPro" id="IPR040401">
    <property type="entry name" value="CCDC162"/>
</dbReference>
<dbReference type="PANTHER" id="PTHR33331:SF13">
    <property type="entry name" value="COILED-COIL DOMAIN CONTAINING 162"/>
    <property type="match status" value="1"/>
</dbReference>
<dbReference type="AlphaFoldDB" id="A0A6I9YZ21"/>
<reference evidence="2" key="1">
    <citation type="submission" date="2025-08" db="UniProtKB">
        <authorList>
            <consortium name="RefSeq"/>
        </authorList>
    </citation>
    <scope>IDENTIFICATION</scope>
    <source>
        <tissue evidence="2">Skeletal muscle</tissue>
    </source>
</reference>
<dbReference type="OrthoDB" id="76966at2759"/>
<dbReference type="PANTHER" id="PTHR33331">
    <property type="entry name" value="COILED-COIL DOMAIN-CONTAINING PROTEIN 162"/>
    <property type="match status" value="1"/>
</dbReference>
<keyword evidence="1" id="KW-1185">Reference proteome</keyword>
<organism evidence="1 2">
    <name type="scientific">Thamnophis sirtalis</name>
    <dbReference type="NCBI Taxonomy" id="35019"/>
    <lineage>
        <taxon>Eukaryota</taxon>
        <taxon>Metazoa</taxon>
        <taxon>Chordata</taxon>
        <taxon>Craniata</taxon>
        <taxon>Vertebrata</taxon>
        <taxon>Euteleostomi</taxon>
        <taxon>Lepidosauria</taxon>
        <taxon>Squamata</taxon>
        <taxon>Bifurcata</taxon>
        <taxon>Unidentata</taxon>
        <taxon>Episquamata</taxon>
        <taxon>Toxicofera</taxon>
        <taxon>Serpentes</taxon>
        <taxon>Colubroidea</taxon>
        <taxon>Colubridae</taxon>
        <taxon>Natricinae</taxon>
        <taxon>Thamnophis</taxon>
    </lineage>
</organism>
<evidence type="ECO:0000313" key="1">
    <source>
        <dbReference type="Proteomes" id="UP000504617"/>
    </source>
</evidence>
<evidence type="ECO:0000313" key="2">
    <source>
        <dbReference type="RefSeq" id="XP_013929136.1"/>
    </source>
</evidence>
<gene>
    <name evidence="2" type="primary">LOC106554914</name>
</gene>
<name>A0A6I9YZ21_9SAUR</name>
<accession>A0A6I9YZ21</accession>
<proteinExistence type="predicted"/>